<protein>
    <submittedName>
        <fullName evidence="1">Uncharacterized protein</fullName>
    </submittedName>
</protein>
<dbReference type="AlphaFoldDB" id="A0A5N7BX61"/>
<evidence type="ECO:0000313" key="1">
    <source>
        <dbReference type="EMBL" id="KAE8386425.1"/>
    </source>
</evidence>
<accession>A0A5N7BX61</accession>
<gene>
    <name evidence="1" type="ORF">BDV23DRAFT_163349</name>
</gene>
<reference evidence="1" key="1">
    <citation type="submission" date="2019-04" db="EMBL/GenBank/DDBJ databases">
        <title>Friends and foes A comparative genomics studyof 23 Aspergillus species from section Flavi.</title>
        <authorList>
            <consortium name="DOE Joint Genome Institute"/>
            <person name="Kjaerbolling I."/>
            <person name="Vesth T."/>
            <person name="Frisvad J.C."/>
            <person name="Nybo J.L."/>
            <person name="Theobald S."/>
            <person name="Kildgaard S."/>
            <person name="Isbrandt T."/>
            <person name="Kuo A."/>
            <person name="Sato A."/>
            <person name="Lyhne E.K."/>
            <person name="Kogle M.E."/>
            <person name="Wiebenga A."/>
            <person name="Kun R.S."/>
            <person name="Lubbers R.J."/>
            <person name="Makela M.R."/>
            <person name="Barry K."/>
            <person name="Chovatia M."/>
            <person name="Clum A."/>
            <person name="Daum C."/>
            <person name="Haridas S."/>
            <person name="He G."/>
            <person name="LaButti K."/>
            <person name="Lipzen A."/>
            <person name="Mondo S."/>
            <person name="Riley R."/>
            <person name="Salamov A."/>
            <person name="Simmons B.A."/>
            <person name="Magnuson J.K."/>
            <person name="Henrissat B."/>
            <person name="Mortensen U.H."/>
            <person name="Larsen T.O."/>
            <person name="Devries R.P."/>
            <person name="Grigoriev I.V."/>
            <person name="Machida M."/>
            <person name="Baker S.E."/>
            <person name="Andersen M.R."/>
        </authorList>
    </citation>
    <scope>NUCLEOTIDE SEQUENCE [LARGE SCALE GENOMIC DNA]</scope>
    <source>
        <strain evidence="1">IBT 14317</strain>
    </source>
</reference>
<dbReference type="Proteomes" id="UP000326877">
    <property type="component" value="Unassembled WGS sequence"/>
</dbReference>
<dbReference type="EMBL" id="ML735312">
    <property type="protein sequence ID" value="KAE8386425.1"/>
    <property type="molecule type" value="Genomic_DNA"/>
</dbReference>
<organism evidence="1">
    <name type="scientific">Petromyces alliaceus</name>
    <name type="common">Aspergillus alliaceus</name>
    <dbReference type="NCBI Taxonomy" id="209559"/>
    <lineage>
        <taxon>Eukaryota</taxon>
        <taxon>Fungi</taxon>
        <taxon>Dikarya</taxon>
        <taxon>Ascomycota</taxon>
        <taxon>Pezizomycotina</taxon>
        <taxon>Eurotiomycetes</taxon>
        <taxon>Eurotiomycetidae</taxon>
        <taxon>Eurotiales</taxon>
        <taxon>Aspergillaceae</taxon>
        <taxon>Aspergillus</taxon>
        <taxon>Aspergillus subgen. Circumdati</taxon>
    </lineage>
</organism>
<name>A0A5N7BX61_PETAA</name>
<sequence>MFRCESPYTDLIRRVPCFPLIPTQAINTRTKEAEVHRKSPYHIHCLRPYAVVQHRNIHASCIQESFSMSTWAPKTTMKDQPRPT</sequence>
<proteinExistence type="predicted"/>